<evidence type="ECO:0000256" key="4">
    <source>
        <dbReference type="ARBA" id="ARBA00007245"/>
    </source>
</evidence>
<dbReference type="GO" id="GO:0005634">
    <property type="term" value="C:nucleus"/>
    <property type="evidence" value="ECO:0007669"/>
    <property type="project" value="UniProtKB-SubCell"/>
</dbReference>
<feature type="domain" description="Myosin-binding" evidence="16">
    <location>
        <begin position="158"/>
        <end position="443"/>
    </location>
</feature>
<evidence type="ECO:0000256" key="7">
    <source>
        <dbReference type="ARBA" id="ARBA00022692"/>
    </source>
</evidence>
<keyword evidence="18" id="KW-1185">Reference proteome</keyword>
<evidence type="ECO:0000256" key="13">
    <source>
        <dbReference type="SAM" id="Coils"/>
    </source>
</evidence>
<evidence type="ECO:0000256" key="12">
    <source>
        <dbReference type="ARBA" id="ARBA00023242"/>
    </source>
</evidence>
<evidence type="ECO:0000259" key="16">
    <source>
        <dbReference type="Pfam" id="PF12632"/>
    </source>
</evidence>
<dbReference type="InterPro" id="IPR026858">
    <property type="entry name" value="Vezatin"/>
</dbReference>
<evidence type="ECO:0000256" key="10">
    <source>
        <dbReference type="ARBA" id="ARBA00023054"/>
    </source>
</evidence>
<evidence type="ECO:0000256" key="15">
    <source>
        <dbReference type="SAM" id="Phobius"/>
    </source>
</evidence>
<dbReference type="GO" id="GO:0005886">
    <property type="term" value="C:plasma membrane"/>
    <property type="evidence" value="ECO:0007669"/>
    <property type="project" value="UniProtKB-SubCell"/>
</dbReference>
<feature type="transmembrane region" description="Helical" evidence="15">
    <location>
        <begin position="144"/>
        <end position="167"/>
    </location>
</feature>
<keyword evidence="6" id="KW-1003">Cell membrane</keyword>
<evidence type="ECO:0000313" key="17">
    <source>
        <dbReference type="EMBL" id="KAF2234469.1"/>
    </source>
</evidence>
<organism evidence="17 18">
    <name type="scientific">Viridothelium virens</name>
    <name type="common">Speckled blister lichen</name>
    <name type="synonym">Trypethelium virens</name>
    <dbReference type="NCBI Taxonomy" id="1048519"/>
    <lineage>
        <taxon>Eukaryota</taxon>
        <taxon>Fungi</taxon>
        <taxon>Dikarya</taxon>
        <taxon>Ascomycota</taxon>
        <taxon>Pezizomycotina</taxon>
        <taxon>Dothideomycetes</taxon>
        <taxon>Dothideomycetes incertae sedis</taxon>
        <taxon>Trypetheliales</taxon>
        <taxon>Trypetheliaceae</taxon>
        <taxon>Viridothelium</taxon>
    </lineage>
</organism>
<dbReference type="Pfam" id="PF12632">
    <property type="entry name" value="Vezatin"/>
    <property type="match status" value="1"/>
</dbReference>
<comment type="similarity">
    <text evidence="4">Belongs to the vezatin family.</text>
</comment>
<evidence type="ECO:0000256" key="1">
    <source>
        <dbReference type="ARBA" id="ARBA00004123"/>
    </source>
</evidence>
<dbReference type="AlphaFoldDB" id="A0A6A6H9B6"/>
<evidence type="ECO:0000256" key="5">
    <source>
        <dbReference type="ARBA" id="ARBA00018125"/>
    </source>
</evidence>
<evidence type="ECO:0000256" key="8">
    <source>
        <dbReference type="ARBA" id="ARBA00022949"/>
    </source>
</evidence>
<feature type="coiled-coil region" evidence="13">
    <location>
        <begin position="429"/>
        <end position="456"/>
    </location>
</feature>
<evidence type="ECO:0000313" key="18">
    <source>
        <dbReference type="Proteomes" id="UP000800092"/>
    </source>
</evidence>
<proteinExistence type="inferred from homology"/>
<evidence type="ECO:0000256" key="3">
    <source>
        <dbReference type="ARBA" id="ARBA00004651"/>
    </source>
</evidence>
<evidence type="ECO:0000256" key="9">
    <source>
        <dbReference type="ARBA" id="ARBA00022989"/>
    </source>
</evidence>
<feature type="region of interest" description="Disordered" evidence="14">
    <location>
        <begin position="517"/>
        <end position="558"/>
    </location>
</feature>
<evidence type="ECO:0000256" key="11">
    <source>
        <dbReference type="ARBA" id="ARBA00023136"/>
    </source>
</evidence>
<keyword evidence="8" id="KW-0965">Cell junction</keyword>
<protein>
    <recommendedName>
        <fullName evidence="5">Vezatin</fullName>
    </recommendedName>
</protein>
<dbReference type="PANTHER" id="PTHR15989">
    <property type="entry name" value="VEZATIN"/>
    <property type="match status" value="1"/>
</dbReference>
<dbReference type="PANTHER" id="PTHR15989:SF5">
    <property type="entry name" value="VEZATIN"/>
    <property type="match status" value="1"/>
</dbReference>
<gene>
    <name evidence="17" type="ORF">EV356DRAFT_567124</name>
</gene>
<accession>A0A6A6H9B6</accession>
<reference evidence="17" key="1">
    <citation type="journal article" date="2020" name="Stud. Mycol.">
        <title>101 Dothideomycetes genomes: a test case for predicting lifestyles and emergence of pathogens.</title>
        <authorList>
            <person name="Haridas S."/>
            <person name="Albert R."/>
            <person name="Binder M."/>
            <person name="Bloem J."/>
            <person name="Labutti K."/>
            <person name="Salamov A."/>
            <person name="Andreopoulos B."/>
            <person name="Baker S."/>
            <person name="Barry K."/>
            <person name="Bills G."/>
            <person name="Bluhm B."/>
            <person name="Cannon C."/>
            <person name="Castanera R."/>
            <person name="Culley D."/>
            <person name="Daum C."/>
            <person name="Ezra D."/>
            <person name="Gonzalez J."/>
            <person name="Henrissat B."/>
            <person name="Kuo A."/>
            <person name="Liang C."/>
            <person name="Lipzen A."/>
            <person name="Lutzoni F."/>
            <person name="Magnuson J."/>
            <person name="Mondo S."/>
            <person name="Nolan M."/>
            <person name="Ohm R."/>
            <person name="Pangilinan J."/>
            <person name="Park H.-J."/>
            <person name="Ramirez L."/>
            <person name="Alfaro M."/>
            <person name="Sun H."/>
            <person name="Tritt A."/>
            <person name="Yoshinaga Y."/>
            <person name="Zwiers L.-H."/>
            <person name="Turgeon B."/>
            <person name="Goodwin S."/>
            <person name="Spatafora J."/>
            <person name="Crous P."/>
            <person name="Grigoriev I."/>
        </authorList>
    </citation>
    <scope>NUCLEOTIDE SEQUENCE</scope>
    <source>
        <strain evidence="17">Tuck. ex Michener</strain>
    </source>
</reference>
<dbReference type="GO" id="GO:0017022">
    <property type="term" value="F:myosin binding"/>
    <property type="evidence" value="ECO:0007669"/>
    <property type="project" value="InterPro"/>
</dbReference>
<dbReference type="OrthoDB" id="21151at2759"/>
<keyword evidence="7 15" id="KW-0812">Transmembrane</keyword>
<dbReference type="InterPro" id="IPR026859">
    <property type="entry name" value="Myosin-bd"/>
</dbReference>
<dbReference type="EMBL" id="ML991798">
    <property type="protein sequence ID" value="KAF2234469.1"/>
    <property type="molecule type" value="Genomic_DNA"/>
</dbReference>
<comment type="subcellular location">
    <subcellularLocation>
        <location evidence="2">Cell junction</location>
        <location evidence="2">Adherens junction</location>
    </subcellularLocation>
    <subcellularLocation>
        <location evidence="3">Cell membrane</location>
        <topology evidence="3">Multi-pass membrane protein</topology>
    </subcellularLocation>
    <subcellularLocation>
        <location evidence="1">Nucleus</location>
    </subcellularLocation>
</comment>
<keyword evidence="11 15" id="KW-0472">Membrane</keyword>
<feature type="transmembrane region" description="Helical" evidence="15">
    <location>
        <begin position="179"/>
        <end position="199"/>
    </location>
</feature>
<keyword evidence="10 13" id="KW-0175">Coiled coil</keyword>
<evidence type="ECO:0000256" key="6">
    <source>
        <dbReference type="ARBA" id="ARBA00022475"/>
    </source>
</evidence>
<evidence type="ECO:0000256" key="2">
    <source>
        <dbReference type="ARBA" id="ARBA00004536"/>
    </source>
</evidence>
<name>A0A6A6H9B6_VIRVR</name>
<dbReference type="Proteomes" id="UP000800092">
    <property type="component" value="Unassembled WGS sequence"/>
</dbReference>
<keyword evidence="12" id="KW-0539">Nucleus</keyword>
<evidence type="ECO:0000256" key="14">
    <source>
        <dbReference type="SAM" id="MobiDB-lite"/>
    </source>
</evidence>
<sequence>MDSIVLEDSPLAQYLEAEGTRDPQQTFDFEADVRSNSSHQPQPSFAPRGTAAIRARLKDKLPARLQLQKPNITVVGRLHDAWLHTINSRMGRADHTRFLEHFRYIIVASQLLTENPGPSALRPNIPQLNSPREQSSNFEKSQAIPINTVGAAATALTAYALVWLLNWARPSQTAGPNRLRVFIVLSAFSLLIIGIYVSARRQWLRYLRQEAVESVSTLVAHIQGLDASTSSALLLIQEVELVARGYRISSPLPPVTRLEEKMQTTQTRRCQRLRKALRTSFAAVVPQFAESYNALRNLADEHDFEKYLDVYEIGNQDLQDAVLGLDDLEPEELENLKALKLHHYRLNILQRMTLCCLLALRADGQKPDFLRWRAAVDIMNSLLVAIASAIKDLVDILDQEEQFNVPQTPIKARPLSPGRERLRNQVRKLTSLSQGIRGLQAKMQLLREESNKTLEASEDVTELGSTLMQQYESIGADLKSLQQAWEEGKKSLALNIDKHERRVSLASSSGLRSPVPSLGGLTVVDESTGGGSPGDALRALNGEPPGLSSATSLTSESDEEVFEAIGLPKQRSVLSREERIAKMHDERETRASLMEKRNAETSMLRELESVISLRQPRKAVTTGRVTSV</sequence>
<keyword evidence="9 15" id="KW-1133">Transmembrane helix</keyword>
<dbReference type="GO" id="GO:0098609">
    <property type="term" value="P:cell-cell adhesion"/>
    <property type="evidence" value="ECO:0007669"/>
    <property type="project" value="InterPro"/>
</dbReference>